<evidence type="ECO:0000313" key="4">
    <source>
        <dbReference type="Proteomes" id="UP000193648"/>
    </source>
</evidence>
<evidence type="ECO:0000256" key="2">
    <source>
        <dbReference type="SAM" id="MobiDB-lite"/>
    </source>
</evidence>
<feature type="compositionally biased region" description="Polar residues" evidence="2">
    <location>
        <begin position="939"/>
        <end position="950"/>
    </location>
</feature>
<feature type="coiled-coil region" evidence="1">
    <location>
        <begin position="770"/>
        <end position="797"/>
    </location>
</feature>
<reference evidence="3 4" key="1">
    <citation type="submission" date="2016-07" db="EMBL/GenBank/DDBJ databases">
        <title>Pervasive Adenine N6-methylation of Active Genes in Fungi.</title>
        <authorList>
            <consortium name="DOE Joint Genome Institute"/>
            <person name="Mondo S.J."/>
            <person name="Dannebaum R.O."/>
            <person name="Kuo R.C."/>
            <person name="Labutti K."/>
            <person name="Haridas S."/>
            <person name="Kuo A."/>
            <person name="Salamov A."/>
            <person name="Ahrendt S.R."/>
            <person name="Lipzen A."/>
            <person name="Sullivan W."/>
            <person name="Andreopoulos W.B."/>
            <person name="Clum A."/>
            <person name="Lindquist E."/>
            <person name="Daum C."/>
            <person name="Ramamoorthy G.K."/>
            <person name="Gryganskyi A."/>
            <person name="Culley D."/>
            <person name="Magnuson J.K."/>
            <person name="James T.Y."/>
            <person name="O'Malley M.A."/>
            <person name="Stajich J.E."/>
            <person name="Spatafora J.W."/>
            <person name="Visel A."/>
            <person name="Grigoriev I.V."/>
        </authorList>
    </citation>
    <scope>NUCLEOTIDE SEQUENCE [LARGE SCALE GENOMIC DNA]</scope>
    <source>
        <strain evidence="3 4">NRRL 3116</strain>
    </source>
</reference>
<dbReference type="EMBL" id="MCFF01000063">
    <property type="protein sequence ID" value="ORZ01811.1"/>
    <property type="molecule type" value="Genomic_DNA"/>
</dbReference>
<feature type="region of interest" description="Disordered" evidence="2">
    <location>
        <begin position="885"/>
        <end position="990"/>
    </location>
</feature>
<dbReference type="InParanoid" id="A0A1Y2G7N8"/>
<dbReference type="RefSeq" id="XP_021876108.1">
    <property type="nucleotide sequence ID" value="XM_022019954.1"/>
</dbReference>
<dbReference type="STRING" id="64571.A0A1Y2G7N8"/>
<feature type="compositionally biased region" description="Polar residues" evidence="2">
    <location>
        <begin position="981"/>
        <end position="990"/>
    </location>
</feature>
<feature type="coiled-coil region" evidence="1">
    <location>
        <begin position="373"/>
        <end position="523"/>
    </location>
</feature>
<comment type="caution">
    <text evidence="3">The sequence shown here is derived from an EMBL/GenBank/DDBJ whole genome shotgun (WGS) entry which is preliminary data.</text>
</comment>
<name>A0A1Y2G7N8_9FUNG</name>
<dbReference type="AlphaFoldDB" id="A0A1Y2G7N8"/>
<evidence type="ECO:0000256" key="1">
    <source>
        <dbReference type="SAM" id="Coils"/>
    </source>
</evidence>
<keyword evidence="1" id="KW-0175">Coiled coil</keyword>
<accession>A0A1Y2G7N8</accession>
<dbReference type="OrthoDB" id="419631at2759"/>
<feature type="compositionally biased region" description="Low complexity" evidence="2">
    <location>
        <begin position="904"/>
        <end position="925"/>
    </location>
</feature>
<dbReference type="Proteomes" id="UP000193648">
    <property type="component" value="Unassembled WGS sequence"/>
</dbReference>
<dbReference type="GeneID" id="33561798"/>
<feature type="region of interest" description="Disordered" evidence="2">
    <location>
        <begin position="109"/>
        <end position="142"/>
    </location>
</feature>
<evidence type="ECO:0000313" key="3">
    <source>
        <dbReference type="EMBL" id="ORZ01811.1"/>
    </source>
</evidence>
<sequence length="990" mass="112555">MTEKQKKAETMYQGAIKEKNSIQTQLVAKDSEIADLTARQATLKASLERSEKAAAAVHEKIGKGAHLQKKIDELEKQLARVKLLLAEQEASNTETQQKFDLERQQWQQQLTEQRETAEHESTQANERYQQAEQRYQEKMKASKEDSDGWRIRFEQLEKTFKELEQRLQEEQKTVQELRARMKMEKEQLQAQLGHATEAIQRMDQERLQTASVTKETEDRLRHEKQTIEDSLNASQNGYKELLARHQATERMLDEQRAQHAEAVETMTRDYNKQQQLFTKERQDHLKARQDLESSIAHLITELGQNRNALLKVQQERARLQNECHQSQLQLQDMSVFIATVEQQYEELKAISKQEHEAWEAKYQKLSVEAFVQKQESSIEIKELKALLEHKRGEVSQLMNSIDAIQSELKQVKSHRDVVIVQRDEGERRATETMKKLRELEQENQHVSTQLTMLNKDTETLKAESSALKNEVHVKDLSIKSLEDDIELITSETREREAQDKKRIQELENKVLAATKQAKKAQKNERAWKAKEAALDEEVTTQKDRISSLQSQLEKSNFERETERKISAERIQELEAHCQAMEAAFKETFEKSGSTEEIGQGAPHETWRQHSGAIIGILAYHTSECSISKSKYAELVAEVAASAQSAATLSASLNEQETVSKKTQADHSVLHDKITELEDHIRHLRAQVDCLEAESIGKDATIKALQDEYEYQEKIIRGLSKNEDAANEIAKLEDEVRRMATRAHETEGWIKEVQADNDKYREAYVKADISREETLLDMAKLHEELAESEQARLQIESQLQVEVAAMIKKNALTENELSRLSKMNVDSAQNMWLKLKIKQNAQLKEEVLALKKKNIALSNTRDSLRLKCLRVERDLESYKAAHGIAGGTAVVDGPNPLGRNPSRNGSISEGSSVASSPSTVSSSPSEQVTNKKTQLHGLKSGSTPTTCTRSRPISLGATRAPSKPSAANGDSRPCLRSRAARSMQTGKEASS</sequence>
<organism evidence="3 4">
    <name type="scientific">Lobosporangium transversale</name>
    <dbReference type="NCBI Taxonomy" id="64571"/>
    <lineage>
        <taxon>Eukaryota</taxon>
        <taxon>Fungi</taxon>
        <taxon>Fungi incertae sedis</taxon>
        <taxon>Mucoromycota</taxon>
        <taxon>Mortierellomycotina</taxon>
        <taxon>Mortierellomycetes</taxon>
        <taxon>Mortierellales</taxon>
        <taxon>Mortierellaceae</taxon>
        <taxon>Lobosporangium</taxon>
    </lineage>
</organism>
<feature type="coiled-coil region" evidence="1">
    <location>
        <begin position="832"/>
        <end position="859"/>
    </location>
</feature>
<gene>
    <name evidence="3" type="ORF">BCR41DRAFT_209947</name>
</gene>
<feature type="coiled-coil region" evidence="1">
    <location>
        <begin position="673"/>
        <end position="741"/>
    </location>
</feature>
<feature type="coiled-coil region" evidence="1">
    <location>
        <begin position="302"/>
        <end position="329"/>
    </location>
</feature>
<keyword evidence="4" id="KW-1185">Reference proteome</keyword>
<proteinExistence type="predicted"/>
<protein>
    <submittedName>
        <fullName evidence="3">Uncharacterized protein</fullName>
    </submittedName>
</protein>
<feature type="compositionally biased region" description="Basic and acidic residues" evidence="2">
    <location>
        <begin position="112"/>
        <end position="121"/>
    </location>
</feature>